<proteinExistence type="predicted"/>
<dbReference type="EMBL" id="MU394343">
    <property type="protein sequence ID" value="KAI6084041.1"/>
    <property type="molecule type" value="Genomic_DNA"/>
</dbReference>
<evidence type="ECO:0000313" key="1">
    <source>
        <dbReference type="EMBL" id="KAI6084041.1"/>
    </source>
</evidence>
<name>A0ACC0CUD1_9PEZI</name>
<dbReference type="Proteomes" id="UP001497680">
    <property type="component" value="Unassembled WGS sequence"/>
</dbReference>
<organism evidence="1 2">
    <name type="scientific">Hypoxylon rubiginosum</name>
    <dbReference type="NCBI Taxonomy" id="110542"/>
    <lineage>
        <taxon>Eukaryota</taxon>
        <taxon>Fungi</taxon>
        <taxon>Dikarya</taxon>
        <taxon>Ascomycota</taxon>
        <taxon>Pezizomycotina</taxon>
        <taxon>Sordariomycetes</taxon>
        <taxon>Xylariomycetidae</taxon>
        <taxon>Xylariales</taxon>
        <taxon>Hypoxylaceae</taxon>
        <taxon>Hypoxylon</taxon>
    </lineage>
</organism>
<reference evidence="1 2" key="1">
    <citation type="journal article" date="2022" name="New Phytol.">
        <title>Ecological generalism drives hyperdiversity of secondary metabolite gene clusters in xylarialean endophytes.</title>
        <authorList>
            <person name="Franco M.E.E."/>
            <person name="Wisecaver J.H."/>
            <person name="Arnold A.E."/>
            <person name="Ju Y.M."/>
            <person name="Slot J.C."/>
            <person name="Ahrendt S."/>
            <person name="Moore L.P."/>
            <person name="Eastman K.E."/>
            <person name="Scott K."/>
            <person name="Konkel Z."/>
            <person name="Mondo S.J."/>
            <person name="Kuo A."/>
            <person name="Hayes R.D."/>
            <person name="Haridas S."/>
            <person name="Andreopoulos B."/>
            <person name="Riley R."/>
            <person name="LaButti K."/>
            <person name="Pangilinan J."/>
            <person name="Lipzen A."/>
            <person name="Amirebrahimi M."/>
            <person name="Yan J."/>
            <person name="Adam C."/>
            <person name="Keymanesh K."/>
            <person name="Ng V."/>
            <person name="Louie K."/>
            <person name="Northen T."/>
            <person name="Drula E."/>
            <person name="Henrissat B."/>
            <person name="Hsieh H.M."/>
            <person name="Youens-Clark K."/>
            <person name="Lutzoni F."/>
            <person name="Miadlikowska J."/>
            <person name="Eastwood D.C."/>
            <person name="Hamelin R.C."/>
            <person name="Grigoriev I.V."/>
            <person name="U'Ren J.M."/>
        </authorList>
    </citation>
    <scope>NUCLEOTIDE SEQUENCE [LARGE SCALE GENOMIC DNA]</scope>
    <source>
        <strain evidence="1 2">ER1909</strain>
    </source>
</reference>
<gene>
    <name evidence="1" type="ORF">F4821DRAFT_180119</name>
</gene>
<protein>
    <submittedName>
        <fullName evidence="1">Velvet factor-domain-containing protein</fullName>
    </submittedName>
</protein>
<accession>A0ACC0CUD1</accession>
<keyword evidence="2" id="KW-1185">Reference proteome</keyword>
<evidence type="ECO:0000313" key="2">
    <source>
        <dbReference type="Proteomes" id="UP001497680"/>
    </source>
</evidence>
<comment type="caution">
    <text evidence="1">The sequence shown here is derived from an EMBL/GenBank/DDBJ whole genome shotgun (WGS) entry which is preliminary data.</text>
</comment>
<sequence>MTTLMAFHPHQSGHWVGHGPGYMPTMSPAMPPLSGPQVHHQPHPQQNAPQPQRPETYRLEVLQQPTMAKAANGKDKDRKPVDPPPILQLHVPSDEDPDGVYRQSPYLIAVAYLEYSHPPGPNGQATPPANMMAGTTVSSLHRLKDPTNKEGAFFVFGDLTIKSEGEYVIRFDLLQMTMDNLEDGEFWVTICSVTSEPFKVHAGRAFPGMAESTFLTRSFSDQGVRLRLRKDSRQIANKKKNLRMADQMDKQTSHRQGSASQNGGMPQIEERSYHDYNDEPVPKRHRSEYSTINPGTPTQEGNPEMRWGSYPAPTGQTYGSQQLSLGSVTTGPPSSASTVSMPPPTGRIDTHFSSLQGPHAFERQSPMSHSPIQFGNAGNQNSSHPFIFTAGSNQGSNPPLNLAPIPSHPQAAMSSPIHNVSPRSHGPLNGAPPSGTASPVGPNMYTTAPPTSNTHQTHHSPYTNQGPYQSMQNAYDHGSLREHGLGTPLTATMPSEGLNGSYLSGNADSFDHPLSHMVNKTEDH</sequence>